<dbReference type="SUPFAM" id="SSF46934">
    <property type="entry name" value="UBA-like"/>
    <property type="match status" value="1"/>
</dbReference>
<dbReference type="PANTHER" id="PTHR39597:SF1">
    <property type="entry name" value="UBA DOMAIN-CONTAINING PROTEIN RUP1"/>
    <property type="match status" value="1"/>
</dbReference>
<dbReference type="EMBL" id="HE612865">
    <property type="protein sequence ID" value="CCE65099.1"/>
    <property type="molecule type" value="Genomic_DNA"/>
</dbReference>
<dbReference type="eggNOG" id="ENOG502S0Z0">
    <property type="taxonomic scope" value="Eukaryota"/>
</dbReference>
<dbReference type="STRING" id="1071381.G8BZ07"/>
<keyword evidence="3" id="KW-1185">Reference proteome</keyword>
<dbReference type="OrthoDB" id="4489171at2759"/>
<dbReference type="RefSeq" id="XP_003687533.1">
    <property type="nucleotide sequence ID" value="XM_003687485.1"/>
</dbReference>
<dbReference type="GO" id="GO:0016579">
    <property type="term" value="P:protein deubiquitination"/>
    <property type="evidence" value="ECO:0007669"/>
    <property type="project" value="EnsemblFungi"/>
</dbReference>
<feature type="domain" description="UBA" evidence="1">
    <location>
        <begin position="1"/>
        <end position="42"/>
    </location>
</feature>
<name>G8BZ07_TETPH</name>
<dbReference type="GO" id="GO:0005634">
    <property type="term" value="C:nucleus"/>
    <property type="evidence" value="ECO:0007669"/>
    <property type="project" value="TreeGrafter"/>
</dbReference>
<accession>G8BZ07</accession>
<evidence type="ECO:0000313" key="2">
    <source>
        <dbReference type="EMBL" id="CCE65099.1"/>
    </source>
</evidence>
<dbReference type="PANTHER" id="PTHR39597">
    <property type="entry name" value="UBA DOMAIN-CONTAINING PROTEIN RUP1"/>
    <property type="match status" value="1"/>
</dbReference>
<dbReference type="InterPro" id="IPR015940">
    <property type="entry name" value="UBA"/>
</dbReference>
<dbReference type="KEGG" id="tpf:TPHA_0J02780"/>
<dbReference type="InterPro" id="IPR009060">
    <property type="entry name" value="UBA-like_sf"/>
</dbReference>
<dbReference type="GeneID" id="11533141"/>
<dbReference type="GO" id="GO:1902499">
    <property type="term" value="P:positive regulation of protein autoubiquitination"/>
    <property type="evidence" value="ECO:0007669"/>
    <property type="project" value="EnsemblFungi"/>
</dbReference>
<dbReference type="InterPro" id="IPR041970">
    <property type="entry name" value="Rup1_UBA"/>
</dbReference>
<dbReference type="SMART" id="SM00165">
    <property type="entry name" value="UBA"/>
    <property type="match status" value="1"/>
</dbReference>
<dbReference type="InterPro" id="IPR055335">
    <property type="entry name" value="Ucp6/RUP1"/>
</dbReference>
<gene>
    <name evidence="2" type="primary">TPHA0J02780</name>
    <name evidence="2" type="ordered locus">TPHA_0J02780</name>
</gene>
<dbReference type="Pfam" id="PF22562">
    <property type="entry name" value="UBA_7"/>
    <property type="match status" value="1"/>
</dbReference>
<dbReference type="OMA" id="PLEFYPQ"/>
<dbReference type="CDD" id="cd14307">
    <property type="entry name" value="UBA_RUP1p"/>
    <property type="match status" value="1"/>
</dbReference>
<dbReference type="AlphaFoldDB" id="G8BZ07"/>
<evidence type="ECO:0000259" key="1">
    <source>
        <dbReference type="PROSITE" id="PS50030"/>
    </source>
</evidence>
<sequence>MNDNKNSVKSIVDMGIPEDVAIDALNRVNGDLEAAVNFIFSNELPDNNMGESVGNEKYTTSEHVNISNDNNFQAGDLSEVMNVSNYGYDNRFETDSGDLSSDEVSDPEIVENDISNNLKLPAYNIVKHEVEKTSLSDPTVVMPLPHNSIIESYFGLFSMFISIYLPHLLLKPDFKDLNYDNEWYNGLKFVAPKFGIKVHNEESLKDDLHTSIEPLTCVDRDLDDQPKLLWQLQKLSTIMNSTMSERSYVSSKLFSLCLDRNAKMKLQDAEHLYEVLPSFIKYLTSNLEMCPDFRPDEIRNELISSAYYLPSDDEPPVKTLLTLFHFLPDEYESNLYKMFNILLYADDEDGDGAIDEGNSLNYLAPNLTIIFDEIDELSSMTPLPEGVSIPLEFYPQLYTKECKDQLIKHIIGKRQDAQKESRQHLKDLNSLKSFQGKDILKFLNSTLDFLDRDGQRQNGLTEGNGKLMEGLTDIKEQLTKKKTEKMNAYKDLTQKLNTSWNLSNPEVSIIATAKKLGLIDEPYHLSMAVMSPNLYYIKKRDGTWYLVQITENGDDFDIRKCSSGVEIQDCVRQYTRHGSETPLMFVYTKEGSIPDDDSVQKILEANTGCLQFLKDDQKLLNEMVMNESDDV</sequence>
<dbReference type="HOGENOM" id="CLU_028632_0_0_1"/>
<dbReference type="Proteomes" id="UP000005666">
    <property type="component" value="Chromosome 10"/>
</dbReference>
<protein>
    <recommendedName>
        <fullName evidence="1">UBA domain-containing protein</fullName>
    </recommendedName>
</protein>
<dbReference type="Gene3D" id="1.10.8.10">
    <property type="entry name" value="DNA helicase RuvA subunit, C-terminal domain"/>
    <property type="match status" value="1"/>
</dbReference>
<dbReference type="GO" id="GO:0005829">
    <property type="term" value="C:cytosol"/>
    <property type="evidence" value="ECO:0007669"/>
    <property type="project" value="TreeGrafter"/>
</dbReference>
<dbReference type="PROSITE" id="PS50030">
    <property type="entry name" value="UBA"/>
    <property type="match status" value="1"/>
</dbReference>
<reference evidence="2 3" key="1">
    <citation type="journal article" date="2011" name="Proc. Natl. Acad. Sci. U.S.A.">
        <title>Evolutionary erosion of yeast sex chromosomes by mating-type switching accidents.</title>
        <authorList>
            <person name="Gordon J.L."/>
            <person name="Armisen D."/>
            <person name="Proux-Wera E."/>
            <person name="Oheigeartaigh S.S."/>
            <person name="Byrne K.P."/>
            <person name="Wolfe K.H."/>
        </authorList>
    </citation>
    <scope>NUCLEOTIDE SEQUENCE [LARGE SCALE GENOMIC DNA]</scope>
    <source>
        <strain evidence="3">ATCC 24235 / CBS 4417 / NBRC 1672 / NRRL Y-8282 / UCD 70-5</strain>
    </source>
</reference>
<proteinExistence type="predicted"/>
<organism evidence="2 3">
    <name type="scientific">Tetrapisispora phaffii (strain ATCC 24235 / CBS 4417 / NBRC 1672 / NRRL Y-8282 / UCD 70-5)</name>
    <name type="common">Yeast</name>
    <name type="synonym">Fabospora phaffii</name>
    <dbReference type="NCBI Taxonomy" id="1071381"/>
    <lineage>
        <taxon>Eukaryota</taxon>
        <taxon>Fungi</taxon>
        <taxon>Dikarya</taxon>
        <taxon>Ascomycota</taxon>
        <taxon>Saccharomycotina</taxon>
        <taxon>Saccharomycetes</taxon>
        <taxon>Saccharomycetales</taxon>
        <taxon>Saccharomycetaceae</taxon>
        <taxon>Tetrapisispora</taxon>
    </lineage>
</organism>
<evidence type="ECO:0000313" key="3">
    <source>
        <dbReference type="Proteomes" id="UP000005666"/>
    </source>
</evidence>